<gene>
    <name evidence="1" type="ORF">GCM10022267_13830</name>
</gene>
<dbReference type="Proteomes" id="UP001500711">
    <property type="component" value="Unassembled WGS sequence"/>
</dbReference>
<keyword evidence="2" id="KW-1185">Reference proteome</keyword>
<accession>A0ABP7AB26</accession>
<sequence length="79" mass="7913">MTALASGSWSPSSEGCTECGQIRSCWYARAALPAEDECSTAAATTKPSSNVVAMLTTNVSGLDSAALGAALHGTCTSAR</sequence>
<protein>
    <submittedName>
        <fullName evidence="1">Uncharacterized protein</fullName>
    </submittedName>
</protein>
<comment type="caution">
    <text evidence="1">The sequence shown here is derived from an EMBL/GenBank/DDBJ whole genome shotgun (WGS) entry which is preliminary data.</text>
</comment>
<organism evidence="1 2">
    <name type="scientific">Lentzea roselyniae</name>
    <dbReference type="NCBI Taxonomy" id="531940"/>
    <lineage>
        <taxon>Bacteria</taxon>
        <taxon>Bacillati</taxon>
        <taxon>Actinomycetota</taxon>
        <taxon>Actinomycetes</taxon>
        <taxon>Pseudonocardiales</taxon>
        <taxon>Pseudonocardiaceae</taxon>
        <taxon>Lentzea</taxon>
    </lineage>
</organism>
<evidence type="ECO:0000313" key="2">
    <source>
        <dbReference type="Proteomes" id="UP001500711"/>
    </source>
</evidence>
<evidence type="ECO:0000313" key="1">
    <source>
        <dbReference type="EMBL" id="GAA3628629.1"/>
    </source>
</evidence>
<name>A0ABP7AB26_9PSEU</name>
<dbReference type="EMBL" id="BAABBE010000003">
    <property type="protein sequence ID" value="GAA3628629.1"/>
    <property type="molecule type" value="Genomic_DNA"/>
</dbReference>
<proteinExistence type="predicted"/>
<reference evidence="2" key="1">
    <citation type="journal article" date="2019" name="Int. J. Syst. Evol. Microbiol.">
        <title>The Global Catalogue of Microorganisms (GCM) 10K type strain sequencing project: providing services to taxonomists for standard genome sequencing and annotation.</title>
        <authorList>
            <consortium name="The Broad Institute Genomics Platform"/>
            <consortium name="The Broad Institute Genome Sequencing Center for Infectious Disease"/>
            <person name="Wu L."/>
            <person name="Ma J."/>
        </authorList>
    </citation>
    <scope>NUCLEOTIDE SEQUENCE [LARGE SCALE GENOMIC DNA]</scope>
    <source>
        <strain evidence="2">JCM 17494</strain>
    </source>
</reference>